<dbReference type="PANTHER" id="PTHR43227:SF11">
    <property type="entry name" value="BLL4140 PROTEIN"/>
    <property type="match status" value="1"/>
</dbReference>
<dbReference type="PATRIC" id="fig|1423735.3.peg.1389"/>
<feature type="transmembrane region" description="Helical" evidence="7">
    <location>
        <begin position="88"/>
        <end position="109"/>
    </location>
</feature>
<keyword evidence="6 7" id="KW-0472">Membrane</keyword>
<dbReference type="STRING" id="1423735.FC15_GL001342"/>
<organism evidence="9 10">
    <name type="scientific">Lapidilactobacillus concavus DSM 17758</name>
    <dbReference type="NCBI Taxonomy" id="1423735"/>
    <lineage>
        <taxon>Bacteria</taxon>
        <taxon>Bacillati</taxon>
        <taxon>Bacillota</taxon>
        <taxon>Bacilli</taxon>
        <taxon>Lactobacillales</taxon>
        <taxon>Lactobacillaceae</taxon>
        <taxon>Lapidilactobacillus</taxon>
    </lineage>
</organism>
<keyword evidence="5 7" id="KW-1133">Transmembrane helix</keyword>
<dbReference type="Proteomes" id="UP000051315">
    <property type="component" value="Unassembled WGS sequence"/>
</dbReference>
<keyword evidence="2 7" id="KW-0813">Transport</keyword>
<comment type="caution">
    <text evidence="9">The sequence shown here is derived from an EMBL/GenBank/DDBJ whole genome shotgun (WGS) entry which is preliminary data.</text>
</comment>
<evidence type="ECO:0000256" key="7">
    <source>
        <dbReference type="RuleBase" id="RU363032"/>
    </source>
</evidence>
<keyword evidence="4 7" id="KW-0812">Transmembrane</keyword>
<evidence type="ECO:0000256" key="1">
    <source>
        <dbReference type="ARBA" id="ARBA00004651"/>
    </source>
</evidence>
<keyword evidence="10" id="KW-1185">Reference proteome</keyword>
<dbReference type="CDD" id="cd06261">
    <property type="entry name" value="TM_PBP2"/>
    <property type="match status" value="1"/>
</dbReference>
<keyword evidence="3" id="KW-1003">Cell membrane</keyword>
<dbReference type="SUPFAM" id="SSF161098">
    <property type="entry name" value="MetI-like"/>
    <property type="match status" value="1"/>
</dbReference>
<dbReference type="AlphaFoldDB" id="A0A0R1VXG1"/>
<evidence type="ECO:0000313" key="9">
    <source>
        <dbReference type="EMBL" id="KRM10369.1"/>
    </source>
</evidence>
<dbReference type="PANTHER" id="PTHR43227">
    <property type="entry name" value="BLL4140 PROTEIN"/>
    <property type="match status" value="1"/>
</dbReference>
<dbReference type="InterPro" id="IPR000515">
    <property type="entry name" value="MetI-like"/>
</dbReference>
<feature type="transmembrane region" description="Helical" evidence="7">
    <location>
        <begin position="130"/>
        <end position="153"/>
    </location>
</feature>
<evidence type="ECO:0000256" key="5">
    <source>
        <dbReference type="ARBA" id="ARBA00022989"/>
    </source>
</evidence>
<name>A0A0R1VXG1_9LACO</name>
<gene>
    <name evidence="9" type="ORF">FC15_GL001342</name>
</gene>
<dbReference type="Gene3D" id="1.10.3720.10">
    <property type="entry name" value="MetI-like"/>
    <property type="match status" value="1"/>
</dbReference>
<evidence type="ECO:0000313" key="10">
    <source>
        <dbReference type="Proteomes" id="UP000051315"/>
    </source>
</evidence>
<protein>
    <submittedName>
        <fullName evidence="9">LplB protein</fullName>
    </submittedName>
</protein>
<comment type="subcellular location">
    <subcellularLocation>
        <location evidence="1 7">Cell membrane</location>
        <topology evidence="1 7">Multi-pass membrane protein</topology>
    </subcellularLocation>
</comment>
<reference evidence="9 10" key="1">
    <citation type="journal article" date="2015" name="Genome Announc.">
        <title>Expanding the biotechnology potential of lactobacilli through comparative genomics of 213 strains and associated genera.</title>
        <authorList>
            <person name="Sun Z."/>
            <person name="Harris H.M."/>
            <person name="McCann A."/>
            <person name="Guo C."/>
            <person name="Argimon S."/>
            <person name="Zhang W."/>
            <person name="Yang X."/>
            <person name="Jeffery I.B."/>
            <person name="Cooney J.C."/>
            <person name="Kagawa T.F."/>
            <person name="Liu W."/>
            <person name="Song Y."/>
            <person name="Salvetti E."/>
            <person name="Wrobel A."/>
            <person name="Rasinkangas P."/>
            <person name="Parkhill J."/>
            <person name="Rea M.C."/>
            <person name="O'Sullivan O."/>
            <person name="Ritari J."/>
            <person name="Douillard F.P."/>
            <person name="Paul Ross R."/>
            <person name="Yang R."/>
            <person name="Briner A.E."/>
            <person name="Felis G.E."/>
            <person name="de Vos W.M."/>
            <person name="Barrangou R."/>
            <person name="Klaenhammer T.R."/>
            <person name="Caufield P.W."/>
            <person name="Cui Y."/>
            <person name="Zhang H."/>
            <person name="O'Toole P.W."/>
        </authorList>
    </citation>
    <scope>NUCLEOTIDE SEQUENCE [LARGE SCALE GENOMIC DNA]</scope>
    <source>
        <strain evidence="9 10">DSM 17758</strain>
    </source>
</reference>
<feature type="transmembrane region" description="Helical" evidence="7">
    <location>
        <begin position="279"/>
        <end position="299"/>
    </location>
</feature>
<dbReference type="InterPro" id="IPR050809">
    <property type="entry name" value="UgpAE/MalFG_permease"/>
</dbReference>
<evidence type="ECO:0000259" key="8">
    <source>
        <dbReference type="PROSITE" id="PS50928"/>
    </source>
</evidence>
<accession>A0A0R1VXG1</accession>
<evidence type="ECO:0000256" key="6">
    <source>
        <dbReference type="ARBA" id="ARBA00023136"/>
    </source>
</evidence>
<comment type="similarity">
    <text evidence="7">Belongs to the binding-protein-dependent transport system permease family.</text>
</comment>
<dbReference type="InterPro" id="IPR035906">
    <property type="entry name" value="MetI-like_sf"/>
</dbReference>
<feature type="domain" description="ABC transmembrane type-1" evidence="8">
    <location>
        <begin position="84"/>
        <end position="300"/>
    </location>
</feature>
<proteinExistence type="inferred from homology"/>
<evidence type="ECO:0000256" key="4">
    <source>
        <dbReference type="ARBA" id="ARBA00022692"/>
    </source>
</evidence>
<evidence type="ECO:0000256" key="3">
    <source>
        <dbReference type="ARBA" id="ARBA00022475"/>
    </source>
</evidence>
<sequence>MEDSSTTHKNKKPSFFRRFKDQAFYQAMIWPSVILMILFNFIPMYGLIIAFKNYTVLDTIGGAPWVGFEYFQEFFKDPLFWTVIKNTFGIAFFKMLIGFPGAIVLAVLINEVANLHFKKFIQTISYLPHFLSWVILGGMVIMWLSDTGFLNSLLMDLKVISKPIEFMADPNKYWAIAVLSDFWKEVGWGTILYLASMTAIDPSLYEAAKIDGATKWQQIIHITIPGIRQMIALNLILSIGGLLGSNLDQTLVLQNSLNYASSEVLNSYVFKMGIKQGNFSYATAVGIFVSVVSLILIVLSRWGTRKISDKSVF</sequence>
<dbReference type="GO" id="GO:0055085">
    <property type="term" value="P:transmembrane transport"/>
    <property type="evidence" value="ECO:0007669"/>
    <property type="project" value="InterPro"/>
</dbReference>
<evidence type="ECO:0000256" key="2">
    <source>
        <dbReference type="ARBA" id="ARBA00022448"/>
    </source>
</evidence>
<dbReference type="Pfam" id="PF00528">
    <property type="entry name" value="BPD_transp_1"/>
    <property type="match status" value="1"/>
</dbReference>
<feature type="transmembrane region" description="Helical" evidence="7">
    <location>
        <begin position="27"/>
        <end position="51"/>
    </location>
</feature>
<dbReference type="PROSITE" id="PS50928">
    <property type="entry name" value="ABC_TM1"/>
    <property type="match status" value="1"/>
</dbReference>
<dbReference type="GO" id="GO:0005886">
    <property type="term" value="C:plasma membrane"/>
    <property type="evidence" value="ECO:0007669"/>
    <property type="project" value="UniProtKB-SubCell"/>
</dbReference>
<dbReference type="EMBL" id="AZFX01000038">
    <property type="protein sequence ID" value="KRM10369.1"/>
    <property type="molecule type" value="Genomic_DNA"/>
</dbReference>